<evidence type="ECO:0000259" key="2">
    <source>
        <dbReference type="Pfam" id="PF14420"/>
    </source>
</evidence>
<dbReference type="AlphaFoldDB" id="A0A9P9WRY0"/>
<reference evidence="3" key="1">
    <citation type="submission" date="2021-03" db="EMBL/GenBank/DDBJ databases">
        <title>Revisited historic fungal species revealed as producer of novel bioactive compounds through whole genome sequencing and comparative genomics.</title>
        <authorList>
            <person name="Vignolle G.A."/>
            <person name="Hochenegger N."/>
            <person name="Mach R.L."/>
            <person name="Mach-Aigner A.R."/>
            <person name="Javad Rahimi M."/>
            <person name="Salim K.A."/>
            <person name="Chan C.M."/>
            <person name="Lim L.B.L."/>
            <person name="Cai F."/>
            <person name="Druzhinina I.S."/>
            <person name="U'Ren J.M."/>
            <person name="Derntl C."/>
        </authorList>
    </citation>
    <scope>NUCLEOTIDE SEQUENCE</scope>
    <source>
        <strain evidence="3">TUCIM 5799</strain>
    </source>
</reference>
<evidence type="ECO:0000313" key="3">
    <source>
        <dbReference type="EMBL" id="KAI1876646.1"/>
    </source>
</evidence>
<name>A0A9P9WRY0_9PEZI</name>
<dbReference type="PANTHER" id="PTHR38788">
    <property type="entry name" value="CLR5 DOMAIN-CONTAINING PROTEIN"/>
    <property type="match status" value="1"/>
</dbReference>
<feature type="compositionally biased region" description="Low complexity" evidence="1">
    <location>
        <begin position="175"/>
        <end position="188"/>
    </location>
</feature>
<keyword evidence="4" id="KW-1185">Reference proteome</keyword>
<dbReference type="EMBL" id="JAFIMR010000007">
    <property type="protein sequence ID" value="KAI1876646.1"/>
    <property type="molecule type" value="Genomic_DNA"/>
</dbReference>
<gene>
    <name evidence="3" type="ORF">JX265_004172</name>
</gene>
<dbReference type="Pfam" id="PF14420">
    <property type="entry name" value="Clr5"/>
    <property type="match status" value="1"/>
</dbReference>
<sequence>MSTVSEPEQAQRTGEEKFLGIPYNERWEYLKPHIVSMFMAEGLNIQEIATRMKERFDFAAVPDQYKYQLFRKWRIKRRTTKNEKELIIAKVGKRSRSIPSSSHITIDSGGYAKPVDKKQLKRYIGESIRHSDNLQIKSAFFLNWNLPYKSFMSNLGLPHDHPSPLARGPPTPDNSTATTPQSSASPSAGINCPSPTTQLVLRKVLVDKSKLLLQGRELELLKQLSEVERAATVTWMHDYWMYAFMTAKYWGKGPRYWSPSMVNFKSMGTQQLLESSSPEKHTASNALLVVQPPSLLCHWTIHHEETNDYEELPVDEREADDEGDYDVDDETTWPAWTQSVSQGDYTETIREGLITNSFSSLSQGDLPVSTDMISKSCAKADERQKTEALGFAIMARNLDIVDNIMDDVIENEWQSDISEELHPCNLAAAYLDGSRQCCLVMRSVSYLAAGTLTKDEHNHSILDSLFITILRSHTSVSPALVSASFQKTNRTRFAGEEVDICGRWDADSPQVRQLFASGHPCIPQEWKHNFCHTSTQAICHSIQAIFGQDDPPYINEQSGLFTVCEGCGRAEYPRPLHTLVRVAFYLAQDGCEGETLFGALACLVCLVIYGADPLIKANTSVPSVTTLQSCRHVSLTAFELATHLTLHGAPGPERVLGWNVFMSLLEYITKGAEAQPRLSQDELKDHDEGGIPFEWAGDRKLPVLWSAIQTEFLSYRKIEEDDPSISPRFNMETLFDGLRDGHGPVEIELIQMRMMNIREDGFLDAKDGISTVTDACSSYYANVERWGRIKFIARCMW</sequence>
<organism evidence="3 4">
    <name type="scientific">Neoarthrinium moseri</name>
    <dbReference type="NCBI Taxonomy" id="1658444"/>
    <lineage>
        <taxon>Eukaryota</taxon>
        <taxon>Fungi</taxon>
        <taxon>Dikarya</taxon>
        <taxon>Ascomycota</taxon>
        <taxon>Pezizomycotina</taxon>
        <taxon>Sordariomycetes</taxon>
        <taxon>Xylariomycetidae</taxon>
        <taxon>Amphisphaeriales</taxon>
        <taxon>Apiosporaceae</taxon>
        <taxon>Neoarthrinium</taxon>
    </lineage>
</organism>
<comment type="caution">
    <text evidence="3">The sequence shown here is derived from an EMBL/GenBank/DDBJ whole genome shotgun (WGS) entry which is preliminary data.</text>
</comment>
<protein>
    <recommendedName>
        <fullName evidence="2">Clr5 domain-containing protein</fullName>
    </recommendedName>
</protein>
<evidence type="ECO:0000313" key="4">
    <source>
        <dbReference type="Proteomes" id="UP000829685"/>
    </source>
</evidence>
<dbReference type="Proteomes" id="UP000829685">
    <property type="component" value="Unassembled WGS sequence"/>
</dbReference>
<accession>A0A9P9WRY0</accession>
<dbReference type="PANTHER" id="PTHR38788:SF3">
    <property type="entry name" value="CLR5 DOMAIN-CONTAINING PROTEIN"/>
    <property type="match status" value="1"/>
</dbReference>
<feature type="region of interest" description="Disordered" evidence="1">
    <location>
        <begin position="159"/>
        <end position="192"/>
    </location>
</feature>
<evidence type="ECO:0000256" key="1">
    <source>
        <dbReference type="SAM" id="MobiDB-lite"/>
    </source>
</evidence>
<feature type="domain" description="Clr5" evidence="2">
    <location>
        <begin position="25"/>
        <end position="76"/>
    </location>
</feature>
<proteinExistence type="predicted"/>
<dbReference type="InterPro" id="IPR025676">
    <property type="entry name" value="Clr5_dom"/>
</dbReference>